<evidence type="ECO:0000313" key="11">
    <source>
        <dbReference type="EMBL" id="PNV66232.1"/>
    </source>
</evidence>
<feature type="domain" description="MTTase N-terminal" evidence="8">
    <location>
        <begin position="1"/>
        <end position="111"/>
    </location>
</feature>
<evidence type="ECO:0000259" key="9">
    <source>
        <dbReference type="PROSITE" id="PS51918"/>
    </source>
</evidence>
<dbReference type="InterPro" id="IPR013848">
    <property type="entry name" value="Methylthiotransferase_N"/>
</dbReference>
<evidence type="ECO:0000256" key="3">
    <source>
        <dbReference type="ARBA" id="ARBA00022679"/>
    </source>
</evidence>
<dbReference type="EMBL" id="PPEL01000005">
    <property type="protein sequence ID" value="PNV66232.1"/>
    <property type="molecule type" value="Genomic_DNA"/>
</dbReference>
<gene>
    <name evidence="11" type="ORF">C2L80_02115</name>
    <name evidence="10" type="ORF">K8V16_06590</name>
</gene>
<reference evidence="11 12" key="1">
    <citation type="journal article" date="2018" name="Int. J. Syst. Evol. Microbiol.">
        <title>Rubneribacter badeniensis gen. nov., sp. nov. and Enteroscipio rubneri gen. nov., sp. nov., new members of the Eggerthellaceae isolated from human faeces.</title>
        <authorList>
            <person name="Danylec N."/>
            <person name="Gobl A."/>
            <person name="Stoll D.A."/>
            <person name="Hetzer B."/>
            <person name="Kulling S.E."/>
            <person name="Huch M."/>
        </authorList>
    </citation>
    <scope>NUCLEOTIDE SEQUENCE [LARGE SCALE GENOMIC DNA]</scope>
    <source>
        <strain evidence="11 12">ResAG-85</strain>
    </source>
</reference>
<keyword evidence="6" id="KW-0408">Iron</keyword>
<dbReference type="NCBIfam" id="TIGR00089">
    <property type="entry name" value="MiaB/RimO family radical SAM methylthiotransferase"/>
    <property type="match status" value="1"/>
</dbReference>
<dbReference type="EC" id="2.8.4.-" evidence="10"/>
<reference evidence="10" key="3">
    <citation type="submission" date="2021-09" db="EMBL/GenBank/DDBJ databases">
        <authorList>
            <person name="Gilroy R."/>
        </authorList>
    </citation>
    <scope>NUCLEOTIDE SEQUENCE</scope>
    <source>
        <strain evidence="10">USAMLcec12-2067</strain>
    </source>
</reference>
<dbReference type="GO" id="GO:0035597">
    <property type="term" value="F:tRNA-2-methylthio-N(6)-dimethylallyladenosine(37) synthase activity"/>
    <property type="evidence" value="ECO:0007669"/>
    <property type="project" value="TreeGrafter"/>
</dbReference>
<evidence type="ECO:0000256" key="2">
    <source>
        <dbReference type="ARBA" id="ARBA00022485"/>
    </source>
</evidence>
<dbReference type="PROSITE" id="PS51449">
    <property type="entry name" value="MTTASE_N"/>
    <property type="match status" value="1"/>
</dbReference>
<dbReference type="CDD" id="cd01335">
    <property type="entry name" value="Radical_SAM"/>
    <property type="match status" value="1"/>
</dbReference>
<dbReference type="PANTHER" id="PTHR43020">
    <property type="entry name" value="CDK5 REGULATORY SUBUNIT-ASSOCIATED PROTEIN 1"/>
    <property type="match status" value="1"/>
</dbReference>
<dbReference type="GO" id="GO:0051539">
    <property type="term" value="F:4 iron, 4 sulfur cluster binding"/>
    <property type="evidence" value="ECO:0007669"/>
    <property type="project" value="UniProtKB-KW"/>
</dbReference>
<dbReference type="InterPro" id="IPR023404">
    <property type="entry name" value="rSAM_horseshoe"/>
</dbReference>
<dbReference type="Proteomes" id="UP000789325">
    <property type="component" value="Unassembled WGS sequence"/>
</dbReference>
<keyword evidence="12" id="KW-1185">Reference proteome</keyword>
<dbReference type="InterPro" id="IPR005839">
    <property type="entry name" value="Methylthiotransferase"/>
</dbReference>
<keyword evidence="4" id="KW-0949">S-adenosyl-L-methionine</keyword>
<dbReference type="SUPFAM" id="SSF102114">
    <property type="entry name" value="Radical SAM enzymes"/>
    <property type="match status" value="1"/>
</dbReference>
<dbReference type="SMART" id="SM00729">
    <property type="entry name" value="Elp3"/>
    <property type="match status" value="1"/>
</dbReference>
<evidence type="ECO:0000313" key="10">
    <source>
        <dbReference type="EMBL" id="HJH43448.1"/>
    </source>
</evidence>
<name>A0A2K2U7L6_9ACTN</name>
<evidence type="ECO:0000256" key="1">
    <source>
        <dbReference type="ARBA" id="ARBA00001966"/>
    </source>
</evidence>
<dbReference type="Gene3D" id="3.80.30.20">
    <property type="entry name" value="tm_1862 like domain"/>
    <property type="match status" value="1"/>
</dbReference>
<dbReference type="PROSITE" id="PS51918">
    <property type="entry name" value="RADICAL_SAM"/>
    <property type="match status" value="1"/>
</dbReference>
<evidence type="ECO:0000313" key="12">
    <source>
        <dbReference type="Proteomes" id="UP000236488"/>
    </source>
</evidence>
<dbReference type="PROSITE" id="PS01278">
    <property type="entry name" value="MTTASE_RADICAL"/>
    <property type="match status" value="1"/>
</dbReference>
<feature type="domain" description="Radical SAM core" evidence="9">
    <location>
        <begin position="158"/>
        <end position="402"/>
    </location>
</feature>
<reference evidence="10" key="2">
    <citation type="journal article" date="2021" name="PeerJ">
        <title>Extensive microbial diversity within the chicken gut microbiome revealed by metagenomics and culture.</title>
        <authorList>
            <person name="Gilroy R."/>
            <person name="Ravi A."/>
            <person name="Getino M."/>
            <person name="Pursley I."/>
            <person name="Horton D.L."/>
            <person name="Alikhan N.F."/>
            <person name="Baker D."/>
            <person name="Gharbi K."/>
            <person name="Hall N."/>
            <person name="Watson M."/>
            <person name="Adriaenssens E.M."/>
            <person name="Foster-Nyarko E."/>
            <person name="Jarju S."/>
            <person name="Secka A."/>
            <person name="Antonio M."/>
            <person name="Oren A."/>
            <person name="Chaudhuri R.R."/>
            <person name="La Ragione R."/>
            <person name="Hildebrand F."/>
            <person name="Pallen M.J."/>
        </authorList>
    </citation>
    <scope>NUCLEOTIDE SEQUENCE</scope>
    <source>
        <strain evidence="10">USAMLcec12-2067</strain>
    </source>
</reference>
<sequence length="454" mass="48016">MNFAVINLGCKVNRVESDDVAALLRAHGVETGEEDADLVVVNTCTVTGEAEKKTRKAVRRALRANDRSRVLVTGCAAAIDPAFFEGLDARVEVAGKAVLRKRAAELACALSPSGGGCDAKVPAAGGEAALPQPVALACEAADGAAPQGAGAPLLRVGSGFRTRVGVKVQDGCDNACTFCIVHTARGKATSRPADEVARECASYAGAGAKEIVLTGINLGSYRDGGSSRRDTRATRLAGLLRRLLDETADLRAPDEPPVRFRISSVEPRDVDDDLVEVLARAEGRVCRHLHLPLQSGSTKVLREMARPYDAAAYVALVRRLRARVPSIALSTDVIVGFPGETDEDFEATLSLARACGFAKMHVFPYSIRAGTPAAAREDQVDASVKAARAARLRALSDELRRADYGRRAGTVELALVEEDGLATVESHYRVPVPLGAALGSLAPVRLPERPEEEL</sequence>
<keyword evidence="3 11" id="KW-0808">Transferase</keyword>
<dbReference type="InterPro" id="IPR020612">
    <property type="entry name" value="Methylthiotransferase_CS"/>
</dbReference>
<evidence type="ECO:0000256" key="6">
    <source>
        <dbReference type="ARBA" id="ARBA00023004"/>
    </source>
</evidence>
<keyword evidence="7" id="KW-0411">Iron-sulfur</keyword>
<dbReference type="PANTHER" id="PTHR43020:SF2">
    <property type="entry name" value="MITOCHONDRIAL TRNA METHYLTHIOTRANSFERASE CDK5RAP1"/>
    <property type="match status" value="1"/>
</dbReference>
<protein>
    <submittedName>
        <fullName evidence="11">MiaB/RimO family radical SAM methylthiotransferase</fullName>
        <ecNumber evidence="10">2.8.4.-</ecNumber>
    </submittedName>
</protein>
<dbReference type="RefSeq" id="WP_087195635.1">
    <property type="nucleotide sequence ID" value="NZ_DBEYRC010000147.1"/>
</dbReference>
<dbReference type="GO" id="GO:0046872">
    <property type="term" value="F:metal ion binding"/>
    <property type="evidence" value="ECO:0007669"/>
    <property type="project" value="UniProtKB-KW"/>
</dbReference>
<comment type="cofactor">
    <cofactor evidence="1">
        <name>[4Fe-4S] cluster</name>
        <dbReference type="ChEBI" id="CHEBI:49883"/>
    </cofactor>
</comment>
<dbReference type="Gene3D" id="3.40.50.12160">
    <property type="entry name" value="Methylthiotransferase, N-terminal domain"/>
    <property type="match status" value="1"/>
</dbReference>
<accession>A0A2K2U7L6</accession>
<keyword evidence="5" id="KW-0479">Metal-binding</keyword>
<dbReference type="InterPro" id="IPR006638">
    <property type="entry name" value="Elp3/MiaA/NifB-like_rSAM"/>
</dbReference>
<dbReference type="FunFam" id="3.80.30.20:FF:000001">
    <property type="entry name" value="tRNA-2-methylthio-N(6)-dimethylallyladenosine synthase 2"/>
    <property type="match status" value="1"/>
</dbReference>
<dbReference type="SFLD" id="SFLDG01082">
    <property type="entry name" value="B12-binding_domain_containing"/>
    <property type="match status" value="1"/>
</dbReference>
<organism evidence="11 12">
    <name type="scientific">Rubneribacter badeniensis</name>
    <dbReference type="NCBI Taxonomy" id="2070688"/>
    <lineage>
        <taxon>Bacteria</taxon>
        <taxon>Bacillati</taxon>
        <taxon>Actinomycetota</taxon>
        <taxon>Coriobacteriia</taxon>
        <taxon>Eggerthellales</taxon>
        <taxon>Eggerthellaceae</taxon>
        <taxon>Rubneribacter</taxon>
    </lineage>
</organism>
<evidence type="ECO:0000256" key="5">
    <source>
        <dbReference type="ARBA" id="ARBA00022723"/>
    </source>
</evidence>
<dbReference type="InterPro" id="IPR058240">
    <property type="entry name" value="rSAM_sf"/>
</dbReference>
<keyword evidence="2" id="KW-0004">4Fe-4S</keyword>
<dbReference type="SFLD" id="SFLDS00029">
    <property type="entry name" value="Radical_SAM"/>
    <property type="match status" value="1"/>
</dbReference>
<evidence type="ECO:0000256" key="7">
    <source>
        <dbReference type="ARBA" id="ARBA00023014"/>
    </source>
</evidence>
<dbReference type="Pfam" id="PF04055">
    <property type="entry name" value="Radical_SAM"/>
    <property type="match status" value="1"/>
</dbReference>
<proteinExistence type="predicted"/>
<comment type="caution">
    <text evidence="11">The sequence shown here is derived from an EMBL/GenBank/DDBJ whole genome shotgun (WGS) entry which is preliminary data.</text>
</comment>
<evidence type="ECO:0000259" key="8">
    <source>
        <dbReference type="PROSITE" id="PS51449"/>
    </source>
</evidence>
<dbReference type="EMBL" id="DYZL01000136">
    <property type="protein sequence ID" value="HJH43448.1"/>
    <property type="molecule type" value="Genomic_DNA"/>
</dbReference>
<dbReference type="AlphaFoldDB" id="A0A2K2U7L6"/>
<dbReference type="GO" id="GO:0005829">
    <property type="term" value="C:cytosol"/>
    <property type="evidence" value="ECO:0007669"/>
    <property type="project" value="TreeGrafter"/>
</dbReference>
<dbReference type="InterPro" id="IPR007197">
    <property type="entry name" value="rSAM"/>
</dbReference>
<evidence type="ECO:0000256" key="4">
    <source>
        <dbReference type="ARBA" id="ARBA00022691"/>
    </source>
</evidence>
<dbReference type="Proteomes" id="UP000236488">
    <property type="component" value="Unassembled WGS sequence"/>
</dbReference>
<dbReference type="Pfam" id="PF00919">
    <property type="entry name" value="UPF0004"/>
    <property type="match status" value="1"/>
</dbReference>
<dbReference type="InterPro" id="IPR038135">
    <property type="entry name" value="Methylthiotransferase_N_sf"/>
</dbReference>